<dbReference type="GO" id="GO:0016491">
    <property type="term" value="F:oxidoreductase activity"/>
    <property type="evidence" value="ECO:0007669"/>
    <property type="project" value="UniProtKB-KW"/>
</dbReference>
<dbReference type="EMBL" id="KV875102">
    <property type="protein sequence ID" value="OIW25492.1"/>
    <property type="molecule type" value="Genomic_DNA"/>
</dbReference>
<dbReference type="InterPro" id="IPR016166">
    <property type="entry name" value="FAD-bd_PCMH"/>
</dbReference>
<reference evidence="5 6" key="1">
    <citation type="submission" date="2016-10" db="EMBL/GenBank/DDBJ databases">
        <title>Draft genome sequence of Coniochaeta ligniaria NRRL30616, a lignocellulolytic fungus for bioabatement of inhibitors in plant biomass hydrolysates.</title>
        <authorList>
            <consortium name="DOE Joint Genome Institute"/>
            <person name="Jimenez D.J."/>
            <person name="Hector R.E."/>
            <person name="Riley R."/>
            <person name="Sun H."/>
            <person name="Grigoriev I.V."/>
            <person name="Van Elsas J.D."/>
            <person name="Nichols N.N."/>
        </authorList>
    </citation>
    <scope>NUCLEOTIDE SEQUENCE [LARGE SCALE GENOMIC DNA]</scope>
    <source>
        <strain evidence="5 6">NRRL 30616</strain>
    </source>
</reference>
<evidence type="ECO:0000256" key="2">
    <source>
        <dbReference type="ARBA" id="ARBA00023002"/>
    </source>
</evidence>
<sequence>MRVTVISLLGWTVASRADGLTIDYETAQLAAQDVGDFSDIAPAATDNGTTAIGRQSGPACRAFPGSADWPLNADWKRLNASLGGALLKPLPQASVCYQGPAFDAAECTSVVNNQVLSTAIFENPLMYTSTWPTGATCPVATNPTGTCTQGGLPLYVVNATSVRQIQIAVNFARNRNLRLVVKNTGHDFVGRSTGAGALSIWTHHLKGFEVLPNFSMGDYSGAAAHVGSGLMGYEVHEAMIQHNIALVAPSFGTVGTYGGYMAGGGHSSLGSLYGLASDQALSLNVVTAGGEFTTASPTVNSDLFYALRGGGGSTYGIVTSAVVKTYPPVSIGGLDIAFSSLDVGMEVFWKAVSVFFSFGGVIVDAGGKEGNYMSPLGTGNATFFNFTSTLEFPGIGPQAVTDLLKPLELAFQAVGINITFGQPTITQWSGVNFGAGLALKDVMFASRLIPRDVWDDPAKFAPAIAAMRKIAEAGYQLHGSTVSPSLRVAGYPGSDSGVNPAWRKAVMHCVVYDFAPHGVGVPPGDNLAARARLSQYTDLLRNVTPGSGAYINEADILEPNWQQSFFGDNYAKLVSIKDKWDPWGLFWAPNTPGSERLAVRVADKLPTQNGKLCKPCVKQVKQKRFTTS</sequence>
<keyword evidence="3" id="KW-0732">Signal</keyword>
<dbReference type="Proteomes" id="UP000182658">
    <property type="component" value="Unassembled WGS sequence"/>
</dbReference>
<evidence type="ECO:0000256" key="3">
    <source>
        <dbReference type="SAM" id="SignalP"/>
    </source>
</evidence>
<dbReference type="STRING" id="1408157.A0A1J7J8J6"/>
<dbReference type="PANTHER" id="PTHR13878">
    <property type="entry name" value="GULONOLACTONE OXIDASE"/>
    <property type="match status" value="1"/>
</dbReference>
<dbReference type="SUPFAM" id="SSF56176">
    <property type="entry name" value="FAD-binding/transporter-associated domain-like"/>
    <property type="match status" value="1"/>
</dbReference>
<evidence type="ECO:0000313" key="5">
    <source>
        <dbReference type="EMBL" id="OIW25492.1"/>
    </source>
</evidence>
<gene>
    <name evidence="5" type="ORF">CONLIGDRAFT_673566</name>
</gene>
<name>A0A1J7J8J6_9PEZI</name>
<dbReference type="InterPro" id="IPR050432">
    <property type="entry name" value="FAD-linked_Oxidoreductases_BP"/>
</dbReference>
<dbReference type="InterPro" id="IPR012951">
    <property type="entry name" value="BBE"/>
</dbReference>
<dbReference type="GO" id="GO:0071949">
    <property type="term" value="F:FAD binding"/>
    <property type="evidence" value="ECO:0007669"/>
    <property type="project" value="InterPro"/>
</dbReference>
<dbReference type="OrthoDB" id="9983560at2759"/>
<evidence type="ECO:0000313" key="6">
    <source>
        <dbReference type="Proteomes" id="UP000182658"/>
    </source>
</evidence>
<dbReference type="AlphaFoldDB" id="A0A1J7J8J6"/>
<keyword evidence="6" id="KW-1185">Reference proteome</keyword>
<dbReference type="InterPro" id="IPR036318">
    <property type="entry name" value="FAD-bd_PCMH-like_sf"/>
</dbReference>
<protein>
    <submittedName>
        <fullName evidence="5">FAD/FMN-containing isoamyl alcohol oxidase-like protein MreA</fullName>
    </submittedName>
</protein>
<dbReference type="InterPro" id="IPR016169">
    <property type="entry name" value="FAD-bd_PCMH_sub2"/>
</dbReference>
<evidence type="ECO:0000256" key="1">
    <source>
        <dbReference type="ARBA" id="ARBA00005466"/>
    </source>
</evidence>
<dbReference type="Pfam" id="PF01565">
    <property type="entry name" value="FAD_binding_4"/>
    <property type="match status" value="1"/>
</dbReference>
<feature type="signal peptide" evidence="3">
    <location>
        <begin position="1"/>
        <end position="19"/>
    </location>
</feature>
<proteinExistence type="inferred from homology"/>
<dbReference type="Pfam" id="PF08031">
    <property type="entry name" value="BBE"/>
    <property type="match status" value="1"/>
</dbReference>
<dbReference type="PROSITE" id="PS51387">
    <property type="entry name" value="FAD_PCMH"/>
    <property type="match status" value="1"/>
</dbReference>
<dbReference type="InParanoid" id="A0A1J7J8J6"/>
<dbReference type="PANTHER" id="PTHR13878:SF91">
    <property type="entry name" value="FAD BINDING DOMAIN PROTEIN (AFU_ORTHOLOGUE AFUA_6G12070)-RELATED"/>
    <property type="match status" value="1"/>
</dbReference>
<dbReference type="InterPro" id="IPR006094">
    <property type="entry name" value="Oxid_FAD_bind_N"/>
</dbReference>
<organism evidence="5 6">
    <name type="scientific">Coniochaeta ligniaria NRRL 30616</name>
    <dbReference type="NCBI Taxonomy" id="1408157"/>
    <lineage>
        <taxon>Eukaryota</taxon>
        <taxon>Fungi</taxon>
        <taxon>Dikarya</taxon>
        <taxon>Ascomycota</taxon>
        <taxon>Pezizomycotina</taxon>
        <taxon>Sordariomycetes</taxon>
        <taxon>Sordariomycetidae</taxon>
        <taxon>Coniochaetales</taxon>
        <taxon>Coniochaetaceae</taxon>
        <taxon>Coniochaeta</taxon>
    </lineage>
</organism>
<evidence type="ECO:0000259" key="4">
    <source>
        <dbReference type="PROSITE" id="PS51387"/>
    </source>
</evidence>
<accession>A0A1J7J8J6</accession>
<comment type="similarity">
    <text evidence="1">Belongs to the oxygen-dependent FAD-linked oxidoreductase family.</text>
</comment>
<keyword evidence="2" id="KW-0560">Oxidoreductase</keyword>
<dbReference type="Gene3D" id="3.30.465.10">
    <property type="match status" value="2"/>
</dbReference>
<feature type="chain" id="PRO_5012792065" evidence="3">
    <location>
        <begin position="20"/>
        <end position="628"/>
    </location>
</feature>
<feature type="domain" description="FAD-binding PCMH-type" evidence="4">
    <location>
        <begin position="149"/>
        <end position="328"/>
    </location>
</feature>